<dbReference type="InterPro" id="IPR025498">
    <property type="entry name" value="DUF4389"/>
</dbReference>
<feature type="transmembrane region" description="Helical" evidence="1">
    <location>
        <begin position="132"/>
        <end position="151"/>
    </location>
</feature>
<evidence type="ECO:0000313" key="3">
    <source>
        <dbReference type="Proteomes" id="UP000253790"/>
    </source>
</evidence>
<organism evidence="2 3">
    <name type="scientific">Ornithinimicrobium avium</name>
    <dbReference type="NCBI Taxonomy" id="2283195"/>
    <lineage>
        <taxon>Bacteria</taxon>
        <taxon>Bacillati</taxon>
        <taxon>Actinomycetota</taxon>
        <taxon>Actinomycetes</taxon>
        <taxon>Micrococcales</taxon>
        <taxon>Ornithinimicrobiaceae</taxon>
        <taxon>Ornithinimicrobium</taxon>
    </lineage>
</organism>
<dbReference type="Proteomes" id="UP000253790">
    <property type="component" value="Chromosome"/>
</dbReference>
<protein>
    <submittedName>
        <fullName evidence="2">DUF4389 domain-containing protein</fullName>
    </submittedName>
</protein>
<dbReference type="AlphaFoldDB" id="A0A345NKS5"/>
<keyword evidence="1" id="KW-0472">Membrane</keyword>
<evidence type="ECO:0000313" key="2">
    <source>
        <dbReference type="EMBL" id="AXH95633.1"/>
    </source>
</evidence>
<feature type="transmembrane region" description="Helical" evidence="1">
    <location>
        <begin position="252"/>
        <end position="276"/>
    </location>
</feature>
<reference evidence="2 3" key="1">
    <citation type="submission" date="2018-07" db="EMBL/GenBank/DDBJ databases">
        <title>Complete genome sequencing of Ornithinimicrobium sp. AMA3305.</title>
        <authorList>
            <person name="Bae J.-W."/>
        </authorList>
    </citation>
    <scope>NUCLEOTIDE SEQUENCE [LARGE SCALE GENOMIC DNA]</scope>
    <source>
        <strain evidence="2 3">AMA3305</strain>
    </source>
</reference>
<feature type="transmembrane region" description="Helical" evidence="1">
    <location>
        <begin position="163"/>
        <end position="182"/>
    </location>
</feature>
<keyword evidence="1" id="KW-1133">Transmembrane helix</keyword>
<gene>
    <name evidence="2" type="ORF">DV701_05425</name>
</gene>
<dbReference type="KEGG" id="orn:DV701_05425"/>
<feature type="transmembrane region" description="Helical" evidence="1">
    <location>
        <begin position="35"/>
        <end position="65"/>
    </location>
</feature>
<sequence>MTTVLATGTAPAYPVHLTAPPVPDRLSRGLWLVKWILVVPHVVVLALLWPAFVVLSAVALVSILVTGRYPRAIFDFNVGVLRWTWRVSYYSYGVLGTDRYPPFTLQDVPDYPARLDIDYPGQLSRGRALVQWWLLVLPHYLVLGAFTYAGVRLADQLGRADLVLDLGLVSVLTLIVGFALLFTGRYPQGLYDLLLGISRWTLRVGGYAALMTDVYPPFRLDQGGRVEPQDTLPPAVQPAGAAPVWSAGTVTAVVAGSVAVLLGAGLGVGGGILLAAPEDGFVTSPTFTVSSSGYAVSTEPALLKGSAVDDALGTIRVRAETTDGEDVFVGIAPAADAQAYLAGVQHTELTGAFPGRDRQVNGHAPETLPQLADVWVASASGPGRRTAEVEAQPGSWVAVVMPADGSAGVKADVDVAATLPWLTPLAGGMLATGVLLLAGGAAALALAVRAASEKAR</sequence>
<feature type="transmembrane region" description="Helical" evidence="1">
    <location>
        <begin position="425"/>
        <end position="448"/>
    </location>
</feature>
<keyword evidence="3" id="KW-1185">Reference proteome</keyword>
<keyword evidence="1" id="KW-0812">Transmembrane</keyword>
<evidence type="ECO:0000256" key="1">
    <source>
        <dbReference type="SAM" id="Phobius"/>
    </source>
</evidence>
<dbReference type="Pfam" id="PF14333">
    <property type="entry name" value="DUF4389"/>
    <property type="match status" value="2"/>
</dbReference>
<dbReference type="RefSeq" id="WP_114927398.1">
    <property type="nucleotide sequence ID" value="NZ_CP031229.1"/>
</dbReference>
<dbReference type="OrthoDB" id="156718at2"/>
<dbReference type="EMBL" id="CP031229">
    <property type="protein sequence ID" value="AXH95633.1"/>
    <property type="molecule type" value="Genomic_DNA"/>
</dbReference>
<proteinExistence type="predicted"/>
<accession>A0A345NKS5</accession>
<name>A0A345NKS5_9MICO</name>